<reference evidence="1" key="3">
    <citation type="submission" date="2025-09" db="UniProtKB">
        <authorList>
            <consortium name="Ensembl"/>
        </authorList>
    </citation>
    <scope>IDENTIFICATION</scope>
</reference>
<keyword evidence="2" id="KW-1185">Reference proteome</keyword>
<proteinExistence type="predicted"/>
<dbReference type="EMBL" id="AYCK01016054">
    <property type="status" value="NOT_ANNOTATED_CDS"/>
    <property type="molecule type" value="Genomic_DNA"/>
</dbReference>
<reference evidence="2" key="1">
    <citation type="submission" date="2013-10" db="EMBL/GenBank/DDBJ databases">
        <authorList>
            <person name="Schartl M."/>
            <person name="Warren W."/>
        </authorList>
    </citation>
    <scope>NUCLEOTIDE SEQUENCE [LARGE SCALE GENOMIC DNA]</scope>
    <source>
        <strain evidence="2">female</strain>
    </source>
</reference>
<dbReference type="Ensembl" id="ENSPFOT00000024370.1">
    <property type="protein sequence ID" value="ENSPFOP00000026441.1"/>
    <property type="gene ID" value="ENSPFOG00000022613.1"/>
</dbReference>
<organism evidence="1 2">
    <name type="scientific">Poecilia formosa</name>
    <name type="common">Amazon molly</name>
    <name type="synonym">Limia formosa</name>
    <dbReference type="NCBI Taxonomy" id="48698"/>
    <lineage>
        <taxon>Eukaryota</taxon>
        <taxon>Metazoa</taxon>
        <taxon>Chordata</taxon>
        <taxon>Craniata</taxon>
        <taxon>Vertebrata</taxon>
        <taxon>Euteleostomi</taxon>
        <taxon>Actinopterygii</taxon>
        <taxon>Neopterygii</taxon>
        <taxon>Teleostei</taxon>
        <taxon>Neoteleostei</taxon>
        <taxon>Acanthomorphata</taxon>
        <taxon>Ovalentaria</taxon>
        <taxon>Atherinomorphae</taxon>
        <taxon>Cyprinodontiformes</taxon>
        <taxon>Poeciliidae</taxon>
        <taxon>Poeciliinae</taxon>
        <taxon>Poecilia</taxon>
    </lineage>
</organism>
<sequence>RRGQWRGFKFYPIANIWVIITAENQRHHSRLLLLFTDWPIICLYEPNRTTLQKSST</sequence>
<accession>A0A096M4V0</accession>
<dbReference type="AlphaFoldDB" id="A0A096M4V0"/>
<name>A0A096M4V0_POEFO</name>
<protein>
    <submittedName>
        <fullName evidence="1">Uncharacterized protein</fullName>
    </submittedName>
</protein>
<dbReference type="Proteomes" id="UP000028760">
    <property type="component" value="Unassembled WGS sequence"/>
</dbReference>
<evidence type="ECO:0000313" key="1">
    <source>
        <dbReference type="Ensembl" id="ENSPFOP00000026441.1"/>
    </source>
</evidence>
<reference evidence="1" key="2">
    <citation type="submission" date="2025-08" db="UniProtKB">
        <authorList>
            <consortium name="Ensembl"/>
        </authorList>
    </citation>
    <scope>IDENTIFICATION</scope>
</reference>
<evidence type="ECO:0000313" key="2">
    <source>
        <dbReference type="Proteomes" id="UP000028760"/>
    </source>
</evidence>